<protein>
    <recommendedName>
        <fullName evidence="1">PucR C-terminal helix-turn-helix domain-containing protein</fullName>
    </recommendedName>
</protein>
<feature type="domain" description="PucR C-terminal helix-turn-helix" evidence="1">
    <location>
        <begin position="233"/>
        <end position="290"/>
    </location>
</feature>
<accession>A0A075LHW6</accession>
<proteinExistence type="predicted"/>
<dbReference type="Pfam" id="PF13556">
    <property type="entry name" value="HTH_30"/>
    <property type="match status" value="1"/>
</dbReference>
<dbReference type="HOGENOM" id="CLU_081318_0_0_9"/>
<dbReference type="KEGG" id="tap:GZ22_04760"/>
<organism evidence="2 3">
    <name type="scientific">Terribacillus saccharophilus</name>
    <dbReference type="NCBI Taxonomy" id="361277"/>
    <lineage>
        <taxon>Bacteria</taxon>
        <taxon>Bacillati</taxon>
        <taxon>Bacillota</taxon>
        <taxon>Bacilli</taxon>
        <taxon>Bacillales</taxon>
        <taxon>Bacillaceae</taxon>
        <taxon>Terribacillus</taxon>
    </lineage>
</organism>
<name>A0A075LHW6_9BACI</name>
<dbReference type="RefSeq" id="WP_038559200.1">
    <property type="nucleotide sequence ID" value="NZ_CP008876.1"/>
</dbReference>
<evidence type="ECO:0000259" key="1">
    <source>
        <dbReference type="Pfam" id="PF13556"/>
    </source>
</evidence>
<dbReference type="EMBL" id="CP008876">
    <property type="protein sequence ID" value="AIF66009.1"/>
    <property type="molecule type" value="Genomic_DNA"/>
</dbReference>
<dbReference type="InterPro" id="IPR051448">
    <property type="entry name" value="CdaR-like_regulators"/>
</dbReference>
<reference evidence="2 3" key="1">
    <citation type="submission" date="2014-07" db="EMBL/GenBank/DDBJ databases">
        <title>Complete genome sequence of a moderately halophilic bacterium Terribacillus aidingensis MP602, isolated from Cryptomeria fortunei in Tianmu mountain in China.</title>
        <authorList>
            <person name="Wang Y."/>
            <person name="Lu P."/>
            <person name="Zhang L."/>
        </authorList>
    </citation>
    <scope>NUCLEOTIDE SEQUENCE [LARGE SCALE GENOMIC DNA]</scope>
    <source>
        <strain evidence="2 3">MP602</strain>
    </source>
</reference>
<sequence>MLEELEKLFSGIKTADSLNGLDVNTHHWFRLEDGEIVGLPANQLNERELALLHHLGSPITIPIGSSTDTAWYQLLHGDKMTAELNVNPLYASGCRFIFFTIEGHIKPEVFREAMDSLTDHPLAYIWFTKHTGVLVESRQAETILYEEVVDMLMYDLSVPIRLFVSPWLHSVKDASEQYDWLLAAYRQVSSQSAKHVLHFHDAVPQLVSMLLPEIDRQYIMHHILQGLNEDEELLRTVRMYFSCNQNLTLTAKKLYIHRNSLNYRLDKLTEKTGLDIRKFQDAFALYLALHNLP</sequence>
<dbReference type="PANTHER" id="PTHR33744:SF15">
    <property type="entry name" value="CARBOHYDRATE DIACID REGULATOR"/>
    <property type="match status" value="1"/>
</dbReference>
<dbReference type="Proteomes" id="UP000027980">
    <property type="component" value="Chromosome"/>
</dbReference>
<evidence type="ECO:0000313" key="2">
    <source>
        <dbReference type="EMBL" id="AIF66009.1"/>
    </source>
</evidence>
<dbReference type="PANTHER" id="PTHR33744">
    <property type="entry name" value="CARBOHYDRATE DIACID REGULATOR"/>
    <property type="match status" value="1"/>
</dbReference>
<dbReference type="AlphaFoldDB" id="A0A075LHW6"/>
<dbReference type="GeneID" id="34221680"/>
<dbReference type="Gene3D" id="1.10.10.2840">
    <property type="entry name" value="PucR C-terminal helix-turn-helix domain"/>
    <property type="match status" value="1"/>
</dbReference>
<gene>
    <name evidence="2" type="ORF">GZ22_04760</name>
</gene>
<evidence type="ECO:0000313" key="3">
    <source>
        <dbReference type="Proteomes" id="UP000027980"/>
    </source>
</evidence>
<dbReference type="InterPro" id="IPR025736">
    <property type="entry name" value="PucR_C-HTH_dom"/>
</dbReference>
<dbReference type="OrthoDB" id="9792148at2"/>
<dbReference type="InterPro" id="IPR042070">
    <property type="entry name" value="PucR_C-HTH_sf"/>
</dbReference>